<feature type="short sequence motif" description="HXTX 1" evidence="2">
    <location>
        <begin position="40"/>
        <end position="43"/>
    </location>
</feature>
<accession>A0A317T5M4</accession>
<evidence type="ECO:0000256" key="1">
    <source>
        <dbReference type="ARBA" id="ARBA00022801"/>
    </source>
</evidence>
<dbReference type="PANTHER" id="PTHR35561">
    <property type="entry name" value="RNA 2',3'-CYCLIC PHOSPHODIESTERASE"/>
    <property type="match status" value="1"/>
</dbReference>
<evidence type="ECO:0000313" key="4">
    <source>
        <dbReference type="Proteomes" id="UP000246278"/>
    </source>
</evidence>
<dbReference type="RefSeq" id="WP_110023667.1">
    <property type="nucleotide sequence ID" value="NZ_PDNZ01000006.1"/>
</dbReference>
<feature type="active site" description="Proton acceptor" evidence="2">
    <location>
        <position position="123"/>
    </location>
</feature>
<comment type="similarity">
    <text evidence="2">Belongs to the 2H phosphoesterase superfamily. ThpR family.</text>
</comment>
<dbReference type="GO" id="GO:0008664">
    <property type="term" value="F:RNA 2',3'-cyclic 3'-phosphodiesterase activity"/>
    <property type="evidence" value="ECO:0007669"/>
    <property type="project" value="UniProtKB-EC"/>
</dbReference>
<reference evidence="4" key="1">
    <citation type="submission" date="2017-10" db="EMBL/GenBank/DDBJ databases">
        <authorList>
            <person name="Gaisin V.A."/>
            <person name="Rysina M.S."/>
            <person name="Grouzdev D.S."/>
        </authorList>
    </citation>
    <scope>NUCLEOTIDE SEQUENCE [LARGE SCALE GENOMIC DNA]</scope>
    <source>
        <strain evidence="4">V1</strain>
    </source>
</reference>
<name>A0A317T5M4_9CHLB</name>
<keyword evidence="1 2" id="KW-0378">Hydrolase</keyword>
<comment type="catalytic activity">
    <reaction evidence="2">
        <text>a 3'-end 2',3'-cyclophospho-ribonucleotide-RNA + H2O = a 3'-end 2'-phospho-ribonucleotide-RNA + H(+)</text>
        <dbReference type="Rhea" id="RHEA:11828"/>
        <dbReference type="Rhea" id="RHEA-COMP:10464"/>
        <dbReference type="Rhea" id="RHEA-COMP:17353"/>
        <dbReference type="ChEBI" id="CHEBI:15377"/>
        <dbReference type="ChEBI" id="CHEBI:15378"/>
        <dbReference type="ChEBI" id="CHEBI:83064"/>
        <dbReference type="ChEBI" id="CHEBI:173113"/>
        <dbReference type="EC" id="3.1.4.58"/>
    </reaction>
</comment>
<sequence>MKKRVFIAMPAEEVLRSKASSFREVHRNLPVRWVPPENLHVTLVPPWYCDDVEGIFGKLHDLLDTVKVFDVCFGTISVGPTLKKPRLIWASGGVHDGLGKLQEKLSCLVEPRFDKPEKAFLLHVTLARAKKNRKICLVPEVIDWKVTFHSVRLYESILRPSGAEYRVLCEVELGAE</sequence>
<evidence type="ECO:0000256" key="2">
    <source>
        <dbReference type="HAMAP-Rule" id="MF_01940"/>
    </source>
</evidence>
<proteinExistence type="inferred from homology"/>
<feature type="short sequence motif" description="HXTX 2" evidence="2">
    <location>
        <begin position="123"/>
        <end position="126"/>
    </location>
</feature>
<dbReference type="InterPro" id="IPR009097">
    <property type="entry name" value="Cyclic_Pdiesterase"/>
</dbReference>
<dbReference type="GO" id="GO:0004113">
    <property type="term" value="F:2',3'-cyclic-nucleotide 3'-phosphodiesterase activity"/>
    <property type="evidence" value="ECO:0007669"/>
    <property type="project" value="InterPro"/>
</dbReference>
<dbReference type="Gene3D" id="3.90.1140.10">
    <property type="entry name" value="Cyclic phosphodiesterase"/>
    <property type="match status" value="1"/>
</dbReference>
<feature type="active site" description="Proton donor" evidence="2">
    <location>
        <position position="40"/>
    </location>
</feature>
<dbReference type="InterPro" id="IPR004175">
    <property type="entry name" value="RNA_CPDase"/>
</dbReference>
<dbReference type="AlphaFoldDB" id="A0A317T5M4"/>
<dbReference type="EC" id="3.1.4.58" evidence="2"/>
<dbReference type="NCBIfam" id="TIGR02258">
    <property type="entry name" value="2_5_ligase"/>
    <property type="match status" value="1"/>
</dbReference>
<gene>
    <name evidence="3" type="ORF">CR164_09045</name>
</gene>
<dbReference type="PANTHER" id="PTHR35561:SF1">
    <property type="entry name" value="RNA 2',3'-CYCLIC PHOSPHODIESTERASE"/>
    <property type="match status" value="1"/>
</dbReference>
<dbReference type="Pfam" id="PF13563">
    <property type="entry name" value="2_5_RNA_ligase2"/>
    <property type="match status" value="1"/>
</dbReference>
<dbReference type="EMBL" id="PDNZ01000006">
    <property type="protein sequence ID" value="PWW81550.1"/>
    <property type="molecule type" value="Genomic_DNA"/>
</dbReference>
<comment type="function">
    <text evidence="2">Hydrolyzes RNA 2',3'-cyclic phosphodiester to an RNA 2'-phosphomonoester.</text>
</comment>
<comment type="caution">
    <text evidence="3">The sequence shown here is derived from an EMBL/GenBank/DDBJ whole genome shotgun (WGS) entry which is preliminary data.</text>
</comment>
<protein>
    <recommendedName>
        <fullName evidence="2">RNA 2',3'-cyclic phosphodiesterase</fullName>
        <shortName evidence="2">RNA 2',3'-CPDase</shortName>
        <ecNumber evidence="2">3.1.4.58</ecNumber>
    </recommendedName>
</protein>
<dbReference type="SUPFAM" id="SSF55144">
    <property type="entry name" value="LigT-like"/>
    <property type="match status" value="1"/>
</dbReference>
<organism evidence="3 4">
    <name type="scientific">Prosthecochloris marina</name>
    <dbReference type="NCBI Taxonomy" id="2017681"/>
    <lineage>
        <taxon>Bacteria</taxon>
        <taxon>Pseudomonadati</taxon>
        <taxon>Chlorobiota</taxon>
        <taxon>Chlorobiia</taxon>
        <taxon>Chlorobiales</taxon>
        <taxon>Chlorobiaceae</taxon>
        <taxon>Prosthecochloris</taxon>
    </lineage>
</organism>
<evidence type="ECO:0000313" key="3">
    <source>
        <dbReference type="EMBL" id="PWW81550.1"/>
    </source>
</evidence>
<keyword evidence="4" id="KW-1185">Reference proteome</keyword>
<dbReference type="Proteomes" id="UP000246278">
    <property type="component" value="Unassembled WGS sequence"/>
</dbReference>
<dbReference type="HAMAP" id="MF_01940">
    <property type="entry name" value="RNA_CPDase"/>
    <property type="match status" value="1"/>
</dbReference>
<dbReference type="OrthoDB" id="9789350at2"/>